<evidence type="ECO:0008006" key="3">
    <source>
        <dbReference type="Google" id="ProtNLM"/>
    </source>
</evidence>
<name>A0A1T5DNN3_9SPHI</name>
<dbReference type="OrthoDB" id="9758472at2"/>
<dbReference type="SUPFAM" id="SSF49452">
    <property type="entry name" value="Starch-binding domain-like"/>
    <property type="match status" value="1"/>
</dbReference>
<protein>
    <recommendedName>
        <fullName evidence="3">Carboxypeptidase regulatory-like domain-containing protein</fullName>
    </recommendedName>
</protein>
<dbReference type="Gene3D" id="2.60.40.1120">
    <property type="entry name" value="Carboxypeptidase-like, regulatory domain"/>
    <property type="match status" value="1"/>
</dbReference>
<dbReference type="GO" id="GO:0030246">
    <property type="term" value="F:carbohydrate binding"/>
    <property type="evidence" value="ECO:0007669"/>
    <property type="project" value="InterPro"/>
</dbReference>
<dbReference type="STRING" id="572036.SAMN05661099_2468"/>
<evidence type="ECO:0000313" key="2">
    <source>
        <dbReference type="Proteomes" id="UP000189981"/>
    </source>
</evidence>
<dbReference type="Proteomes" id="UP000189981">
    <property type="component" value="Unassembled WGS sequence"/>
</dbReference>
<sequence length="116" mass="12932">MIGTSGVLQQEYSENYAITDRLFREREKEEVQSVTKLELTVIDSESGKPISKAMISIDTQGRTAICDDQGNAVLQDVLSGRFVLDVIVPGYIANSVLIRVSAQEQEKIIIRMIRNS</sequence>
<organism evidence="1 2">
    <name type="scientific">Daejeonella lutea</name>
    <dbReference type="NCBI Taxonomy" id="572036"/>
    <lineage>
        <taxon>Bacteria</taxon>
        <taxon>Pseudomonadati</taxon>
        <taxon>Bacteroidota</taxon>
        <taxon>Sphingobacteriia</taxon>
        <taxon>Sphingobacteriales</taxon>
        <taxon>Sphingobacteriaceae</taxon>
        <taxon>Daejeonella</taxon>
    </lineage>
</organism>
<gene>
    <name evidence="1" type="ORF">SAMN05661099_2468</name>
</gene>
<dbReference type="RefSeq" id="WP_079702972.1">
    <property type="nucleotide sequence ID" value="NZ_FUYR01000002.1"/>
</dbReference>
<dbReference type="EMBL" id="FUYR01000002">
    <property type="protein sequence ID" value="SKB73221.1"/>
    <property type="molecule type" value="Genomic_DNA"/>
</dbReference>
<dbReference type="InterPro" id="IPR013784">
    <property type="entry name" value="Carb-bd-like_fold"/>
</dbReference>
<keyword evidence="2" id="KW-1185">Reference proteome</keyword>
<accession>A0A1T5DNN3</accession>
<reference evidence="2" key="1">
    <citation type="submission" date="2017-02" db="EMBL/GenBank/DDBJ databases">
        <authorList>
            <person name="Varghese N."/>
            <person name="Submissions S."/>
        </authorList>
    </citation>
    <scope>NUCLEOTIDE SEQUENCE [LARGE SCALE GENOMIC DNA]</scope>
    <source>
        <strain evidence="2">DSM 22385</strain>
    </source>
</reference>
<evidence type="ECO:0000313" key="1">
    <source>
        <dbReference type="EMBL" id="SKB73221.1"/>
    </source>
</evidence>
<proteinExistence type="predicted"/>
<dbReference type="AlphaFoldDB" id="A0A1T5DNN3"/>